<comment type="caution">
    <text evidence="1">The sequence shown here is derived from an EMBL/GenBank/DDBJ whole genome shotgun (WGS) entry which is preliminary data.</text>
</comment>
<accession>A0ABT2ISK6</accession>
<reference evidence="1 2" key="1">
    <citation type="submission" date="2022-09" db="EMBL/GenBank/DDBJ databases">
        <title>Chryseobacterium oleae sp.nov., isolated from the inter-root soil of Pyrola calliantha H. Andr. in Tibet.</title>
        <authorList>
            <person name="Li Z."/>
        </authorList>
    </citation>
    <scope>NUCLEOTIDE SEQUENCE [LARGE SCALE GENOMIC DNA]</scope>
    <source>
        <strain evidence="2">pc1-10</strain>
    </source>
</reference>
<keyword evidence="2" id="KW-1185">Reference proteome</keyword>
<gene>
    <name evidence="1" type="ORF">N0B48_06330</name>
</gene>
<protein>
    <recommendedName>
        <fullName evidence="3">DUF4397 domain-containing protein</fullName>
    </recommendedName>
</protein>
<dbReference type="RefSeq" id="WP_259837613.1">
    <property type="nucleotide sequence ID" value="NZ_JAOAMU010000002.1"/>
</dbReference>
<name>A0ABT2ISK6_9FLAO</name>
<organism evidence="1 2">
    <name type="scientific">Chryseobacterium herbae</name>
    <dbReference type="NCBI Taxonomy" id="2976476"/>
    <lineage>
        <taxon>Bacteria</taxon>
        <taxon>Pseudomonadati</taxon>
        <taxon>Bacteroidota</taxon>
        <taxon>Flavobacteriia</taxon>
        <taxon>Flavobacteriales</taxon>
        <taxon>Weeksellaceae</taxon>
        <taxon>Chryseobacterium group</taxon>
        <taxon>Chryseobacterium</taxon>
    </lineage>
</organism>
<proteinExistence type="predicted"/>
<dbReference type="Proteomes" id="UP001525566">
    <property type="component" value="Unassembled WGS sequence"/>
</dbReference>
<dbReference type="EMBL" id="JAOAMU010000002">
    <property type="protein sequence ID" value="MCT2561491.1"/>
    <property type="molecule type" value="Genomic_DNA"/>
</dbReference>
<evidence type="ECO:0000313" key="2">
    <source>
        <dbReference type="Proteomes" id="UP001525566"/>
    </source>
</evidence>
<sequence>MSLYSRNNGSSYINSFTTFITTGNLYLVPRSTLNLSAGNYIIMVNGAGANGMALRITFGSGNQDTINIRATLPNNIFVILNKLK</sequence>
<evidence type="ECO:0008006" key="3">
    <source>
        <dbReference type="Google" id="ProtNLM"/>
    </source>
</evidence>
<evidence type="ECO:0000313" key="1">
    <source>
        <dbReference type="EMBL" id="MCT2561491.1"/>
    </source>
</evidence>